<dbReference type="SMART" id="SM00875">
    <property type="entry name" value="BACK"/>
    <property type="match status" value="1"/>
</dbReference>
<protein>
    <submittedName>
        <fullName evidence="2">BTB And C-terminal Kelch</fullName>
    </submittedName>
</protein>
<dbReference type="SUPFAM" id="SSF54695">
    <property type="entry name" value="POZ domain"/>
    <property type="match status" value="1"/>
</dbReference>
<evidence type="ECO:0000313" key="2">
    <source>
        <dbReference type="EMBL" id="BES88551.1"/>
    </source>
</evidence>
<dbReference type="Pfam" id="PF00651">
    <property type="entry name" value="BTB"/>
    <property type="match status" value="1"/>
</dbReference>
<sequence length="444" mass="50998">MHILETGLWSDCKFVVGNDDSKQEFKAHKLILSMASPVFEKMFHSNFNERKNDTVEIVDIQPDAFGAMLSYVYGDLVDLQSFNQACELCYVANKYMIPNLLQDCTAYIWRDINTDNACRGFEFAMLFDQHDLMEKCKKIICQQTTEVLKDPHFTEVQMSTLKMILDQPRLAIASEMELFNAVERWTDAEFERLGIQGPESEGKRRSIYGELLPKICFLSMSAKDFAEGPALSPLLTKDQSFSILMNVISKNSECPMPDGFSTRIRQADQEVASRNTTLKLHIGNFSPTHNFQPTESTILFCCNKDVELLGVMVMCQLPYLNSPTLSNNMKLFNHLQKYTENIDVFIEDQSSIDYSEASFKSTVEYRSLVDIRFAKPFHLFHGRTYKLGIIMNQPGLYMAGTLNSWEIIYKTLKLTFMKSTELMFIHALVIAKPFNALEEQQRLQ</sequence>
<gene>
    <name evidence="2" type="ORF">NTJ_01357</name>
</gene>
<keyword evidence="3" id="KW-1185">Reference proteome</keyword>
<evidence type="ECO:0000259" key="1">
    <source>
        <dbReference type="PROSITE" id="PS50097"/>
    </source>
</evidence>
<dbReference type="InterPro" id="IPR000210">
    <property type="entry name" value="BTB/POZ_dom"/>
</dbReference>
<organism evidence="2 3">
    <name type="scientific">Nesidiocoris tenuis</name>
    <dbReference type="NCBI Taxonomy" id="355587"/>
    <lineage>
        <taxon>Eukaryota</taxon>
        <taxon>Metazoa</taxon>
        <taxon>Ecdysozoa</taxon>
        <taxon>Arthropoda</taxon>
        <taxon>Hexapoda</taxon>
        <taxon>Insecta</taxon>
        <taxon>Pterygota</taxon>
        <taxon>Neoptera</taxon>
        <taxon>Paraneoptera</taxon>
        <taxon>Hemiptera</taxon>
        <taxon>Heteroptera</taxon>
        <taxon>Panheteroptera</taxon>
        <taxon>Cimicomorpha</taxon>
        <taxon>Miridae</taxon>
        <taxon>Dicyphina</taxon>
        <taxon>Nesidiocoris</taxon>
    </lineage>
</organism>
<dbReference type="InterPro" id="IPR011333">
    <property type="entry name" value="SKP1/BTB/POZ_sf"/>
</dbReference>
<evidence type="ECO:0000313" key="3">
    <source>
        <dbReference type="Proteomes" id="UP001307889"/>
    </source>
</evidence>
<name>A0ABN7A8D2_9HEMI</name>
<dbReference type="PANTHER" id="PTHR45774">
    <property type="entry name" value="BTB/POZ DOMAIN-CONTAINING"/>
    <property type="match status" value="1"/>
</dbReference>
<dbReference type="InterPro" id="IPR011705">
    <property type="entry name" value="BACK"/>
</dbReference>
<dbReference type="PANTHER" id="PTHR45774:SF3">
    <property type="entry name" value="BTB (POZ) DOMAIN-CONTAINING 2B-RELATED"/>
    <property type="match status" value="1"/>
</dbReference>
<feature type="domain" description="BTB" evidence="1">
    <location>
        <begin position="10"/>
        <end position="81"/>
    </location>
</feature>
<dbReference type="Proteomes" id="UP001307889">
    <property type="component" value="Chromosome 1"/>
</dbReference>
<accession>A0ABN7A8D2</accession>
<proteinExistence type="predicted"/>
<dbReference type="SMART" id="SM00225">
    <property type="entry name" value="BTB"/>
    <property type="match status" value="1"/>
</dbReference>
<dbReference type="EMBL" id="AP028909">
    <property type="protein sequence ID" value="BES88551.1"/>
    <property type="molecule type" value="Genomic_DNA"/>
</dbReference>
<dbReference type="Gene3D" id="1.25.40.420">
    <property type="match status" value="1"/>
</dbReference>
<reference evidence="2 3" key="1">
    <citation type="submission" date="2023-09" db="EMBL/GenBank/DDBJ databases">
        <title>Nesidiocoris tenuis whole genome shotgun sequence.</title>
        <authorList>
            <person name="Shibata T."/>
            <person name="Shimoda M."/>
            <person name="Kobayashi T."/>
            <person name="Uehara T."/>
        </authorList>
    </citation>
    <scope>NUCLEOTIDE SEQUENCE [LARGE SCALE GENOMIC DNA]</scope>
    <source>
        <strain evidence="2 3">Japan</strain>
    </source>
</reference>
<dbReference type="Pfam" id="PF07707">
    <property type="entry name" value="BACK"/>
    <property type="match status" value="1"/>
</dbReference>
<dbReference type="PROSITE" id="PS50097">
    <property type="entry name" value="BTB"/>
    <property type="match status" value="1"/>
</dbReference>
<dbReference type="Gene3D" id="3.30.710.10">
    <property type="entry name" value="Potassium Channel Kv1.1, Chain A"/>
    <property type="match status" value="1"/>
</dbReference>